<dbReference type="Proteomes" id="UP000467841">
    <property type="component" value="Unassembled WGS sequence"/>
</dbReference>
<gene>
    <name evidence="3" type="ORF">MERR_LOCUS22331</name>
</gene>
<protein>
    <recommendedName>
        <fullName evidence="2">PGG domain-containing protein</fullName>
    </recommendedName>
</protein>
<reference evidence="3" key="1">
    <citation type="submission" date="2020-01" db="EMBL/GenBank/DDBJ databases">
        <authorList>
            <person name="Mishra B."/>
        </authorList>
    </citation>
    <scope>NUCLEOTIDE SEQUENCE [LARGE SCALE GENOMIC DNA]</scope>
</reference>
<comment type="caution">
    <text evidence="3">The sequence shown here is derived from an EMBL/GenBank/DDBJ whole genome shotgun (WGS) entry which is preliminary data.</text>
</comment>
<proteinExistence type="predicted"/>
<sequence>MILSIGIRLEKTVCVSPRNCSKFEAMGLGNCRRWNSSVSGQPLSCPICNCTMIVESLDLKIGFLDCQERGPGAHWSWNQPSVKHIFLACFVKNSMLATVIGGMGFGLMVNPPGGVWESVDCGSKSTVCTTAGTAVLGDDDSMRPLYLGMLFSSIISFSASMSLILLLVSGLGLRNRFVIAVMKFLMIVAVLCVSAAFFCTMAMIHPTLPYIRIAYLGIWGILAIVVLVLYGIRLIFPKPETRMGA</sequence>
<feature type="domain" description="PGG" evidence="2">
    <location>
        <begin position="94"/>
        <end position="202"/>
    </location>
</feature>
<dbReference type="OrthoDB" id="681126at2759"/>
<feature type="transmembrane region" description="Helical" evidence="1">
    <location>
        <begin position="145"/>
        <end position="168"/>
    </location>
</feature>
<dbReference type="Pfam" id="PF13962">
    <property type="entry name" value="PGG"/>
    <property type="match status" value="1"/>
</dbReference>
<keyword evidence="4" id="KW-1185">Reference proteome</keyword>
<keyword evidence="1" id="KW-0472">Membrane</keyword>
<dbReference type="AlphaFoldDB" id="A0A6D2J7X3"/>
<evidence type="ECO:0000313" key="3">
    <source>
        <dbReference type="EMBL" id="CAA7035096.1"/>
    </source>
</evidence>
<feature type="transmembrane region" description="Helical" evidence="1">
    <location>
        <begin position="210"/>
        <end position="236"/>
    </location>
</feature>
<keyword evidence="1" id="KW-1133">Transmembrane helix</keyword>
<evidence type="ECO:0000313" key="4">
    <source>
        <dbReference type="Proteomes" id="UP000467841"/>
    </source>
</evidence>
<feature type="transmembrane region" description="Helical" evidence="1">
    <location>
        <begin position="85"/>
        <end position="109"/>
    </location>
</feature>
<dbReference type="InterPro" id="IPR026961">
    <property type="entry name" value="PGG_dom"/>
</dbReference>
<accession>A0A6D2J7X3</accession>
<organism evidence="3 4">
    <name type="scientific">Microthlaspi erraticum</name>
    <dbReference type="NCBI Taxonomy" id="1685480"/>
    <lineage>
        <taxon>Eukaryota</taxon>
        <taxon>Viridiplantae</taxon>
        <taxon>Streptophyta</taxon>
        <taxon>Embryophyta</taxon>
        <taxon>Tracheophyta</taxon>
        <taxon>Spermatophyta</taxon>
        <taxon>Magnoliopsida</taxon>
        <taxon>eudicotyledons</taxon>
        <taxon>Gunneridae</taxon>
        <taxon>Pentapetalae</taxon>
        <taxon>rosids</taxon>
        <taxon>malvids</taxon>
        <taxon>Brassicales</taxon>
        <taxon>Brassicaceae</taxon>
        <taxon>Coluteocarpeae</taxon>
        <taxon>Microthlaspi</taxon>
    </lineage>
</organism>
<keyword evidence="1" id="KW-0812">Transmembrane</keyword>
<evidence type="ECO:0000259" key="2">
    <source>
        <dbReference type="Pfam" id="PF13962"/>
    </source>
</evidence>
<feature type="transmembrane region" description="Helical" evidence="1">
    <location>
        <begin position="180"/>
        <end position="204"/>
    </location>
</feature>
<dbReference type="EMBL" id="CACVBM020001151">
    <property type="protein sequence ID" value="CAA7035096.1"/>
    <property type="molecule type" value="Genomic_DNA"/>
</dbReference>
<name>A0A6D2J7X3_9BRAS</name>
<evidence type="ECO:0000256" key="1">
    <source>
        <dbReference type="SAM" id="Phobius"/>
    </source>
</evidence>